<evidence type="ECO:0000313" key="7">
    <source>
        <dbReference type="EMBL" id="MEK8049164.1"/>
    </source>
</evidence>
<dbReference type="SUPFAM" id="SSF53335">
    <property type="entry name" value="S-adenosyl-L-methionine-dependent methyltransferases"/>
    <property type="match status" value="1"/>
</dbReference>
<dbReference type="EC" id="2.1.1.72" evidence="1"/>
<dbReference type="GO" id="GO:0008168">
    <property type="term" value="F:methyltransferase activity"/>
    <property type="evidence" value="ECO:0007669"/>
    <property type="project" value="UniProtKB-KW"/>
</dbReference>
<dbReference type="PRINTS" id="PR00507">
    <property type="entry name" value="N12N6MTFRASE"/>
</dbReference>
<dbReference type="GO" id="GO:0032259">
    <property type="term" value="P:methylation"/>
    <property type="evidence" value="ECO:0007669"/>
    <property type="project" value="UniProtKB-KW"/>
</dbReference>
<comment type="caution">
    <text evidence="7">The sequence shown here is derived from an EMBL/GenBank/DDBJ whole genome shotgun (WGS) entry which is preliminary data.</text>
</comment>
<comment type="catalytic activity">
    <reaction evidence="5">
        <text>a 2'-deoxyadenosine in DNA + S-adenosyl-L-methionine = an N(6)-methyl-2'-deoxyadenosine in DNA + S-adenosyl-L-homocysteine + H(+)</text>
        <dbReference type="Rhea" id="RHEA:15197"/>
        <dbReference type="Rhea" id="RHEA-COMP:12418"/>
        <dbReference type="Rhea" id="RHEA-COMP:12419"/>
        <dbReference type="ChEBI" id="CHEBI:15378"/>
        <dbReference type="ChEBI" id="CHEBI:57856"/>
        <dbReference type="ChEBI" id="CHEBI:59789"/>
        <dbReference type="ChEBI" id="CHEBI:90615"/>
        <dbReference type="ChEBI" id="CHEBI:90616"/>
        <dbReference type="EC" id="2.1.1.72"/>
    </reaction>
</comment>
<proteinExistence type="predicted"/>
<keyword evidence="8" id="KW-1185">Reference proteome</keyword>
<reference evidence="7 8" key="1">
    <citation type="submission" date="2024-04" db="EMBL/GenBank/DDBJ databases">
        <title>Novel species of the genus Ideonella isolated from streams.</title>
        <authorList>
            <person name="Lu H."/>
        </authorList>
    </citation>
    <scope>NUCLEOTIDE SEQUENCE [LARGE SCALE GENOMIC DNA]</scope>
    <source>
        <strain evidence="7 8">DXS22W</strain>
    </source>
</reference>
<dbReference type="PANTHER" id="PTHR33841:SF1">
    <property type="entry name" value="DNA METHYLTRANSFERASE A"/>
    <property type="match status" value="1"/>
</dbReference>
<dbReference type="InterPro" id="IPR050953">
    <property type="entry name" value="N4_N6_ade-DNA_methylase"/>
</dbReference>
<keyword evidence="4" id="KW-0949">S-adenosyl-L-methionine</keyword>
<dbReference type="InterPro" id="IPR011639">
    <property type="entry name" value="MethylTrfase_TaqI-like_dom"/>
</dbReference>
<organism evidence="7 8">
    <name type="scientific">Pseudaquabacterium inlustre</name>
    <dbReference type="NCBI Taxonomy" id="2984192"/>
    <lineage>
        <taxon>Bacteria</taxon>
        <taxon>Pseudomonadati</taxon>
        <taxon>Pseudomonadota</taxon>
        <taxon>Betaproteobacteria</taxon>
        <taxon>Burkholderiales</taxon>
        <taxon>Sphaerotilaceae</taxon>
        <taxon>Pseudaquabacterium</taxon>
    </lineage>
</organism>
<dbReference type="Pfam" id="PF07669">
    <property type="entry name" value="Eco57I"/>
    <property type="match status" value="1"/>
</dbReference>
<evidence type="ECO:0000256" key="4">
    <source>
        <dbReference type="ARBA" id="ARBA00022691"/>
    </source>
</evidence>
<evidence type="ECO:0000256" key="1">
    <source>
        <dbReference type="ARBA" id="ARBA00011900"/>
    </source>
</evidence>
<keyword evidence="2 7" id="KW-0489">Methyltransferase</keyword>
<evidence type="ECO:0000256" key="3">
    <source>
        <dbReference type="ARBA" id="ARBA00022679"/>
    </source>
</evidence>
<dbReference type="Gene3D" id="3.40.50.150">
    <property type="entry name" value="Vaccinia Virus protein VP39"/>
    <property type="match status" value="1"/>
</dbReference>
<dbReference type="RefSeq" id="WP_341408835.1">
    <property type="nucleotide sequence ID" value="NZ_JBBUTH010000001.1"/>
</dbReference>
<dbReference type="EMBL" id="JBBUTH010000001">
    <property type="protein sequence ID" value="MEK8049164.1"/>
    <property type="molecule type" value="Genomic_DNA"/>
</dbReference>
<gene>
    <name evidence="7" type="ORF">AACH10_02830</name>
</gene>
<evidence type="ECO:0000256" key="2">
    <source>
        <dbReference type="ARBA" id="ARBA00022603"/>
    </source>
</evidence>
<evidence type="ECO:0000256" key="5">
    <source>
        <dbReference type="ARBA" id="ARBA00047942"/>
    </source>
</evidence>
<dbReference type="Proteomes" id="UP001365405">
    <property type="component" value="Unassembled WGS sequence"/>
</dbReference>
<dbReference type="PANTHER" id="PTHR33841">
    <property type="entry name" value="DNA METHYLTRANSFERASE YEEA-RELATED"/>
    <property type="match status" value="1"/>
</dbReference>
<accession>A0ABU9CBC1</accession>
<evidence type="ECO:0000259" key="6">
    <source>
        <dbReference type="Pfam" id="PF07669"/>
    </source>
</evidence>
<sequence>MDQFAEWLAAQETFNESAYWLATAYAIWVGDATRTARSLYFTPPRLADRVIKNLVTQGASLTQHHWHDPACGGAAFLVPIAQGMAKACQELGLSARATLKKIEESLSGSDLDETLIYLSQQFLLMALAPLIAAAGHQPKVSIRCADGLTARGVNGAYDVVACNPPYRKLKATEVARYGGRYATVIEGQPNIYGLFIDRALSIARRGGLIGLLTPTSFLSGTNFSKLRTKLLSHSDVLQIDMLSDRTSMFIDVEQETAITTLRSREPSRAVATTTSVAVLGNDGDFATAGTCLLPNSGRPWAIPRSPEDAALLLAAEQCEARLRDYGYVARVGHLVAYRDERVRHAARPPASKGKVVFPLVWATDISPQGQFIHGREQRLARPELFVEVDAVSQPGVTRRPSVLLQRLTSSDQRRRLVAAPVPADWLAEHGGFVSENHVIVLEQIAETPWLPQVFARLLQTETVDRVFRSMSGASNVSLFELNELPLPRPEALNPLDALEEAFDAVVERAYLGYGCDVLSNDSVGVSRHGHQ</sequence>
<feature type="domain" description="Type II methyltransferase M.TaqI-like" evidence="6">
    <location>
        <begin position="152"/>
        <end position="242"/>
    </location>
</feature>
<dbReference type="PROSITE" id="PS00092">
    <property type="entry name" value="N6_MTASE"/>
    <property type="match status" value="1"/>
</dbReference>
<name>A0ABU9CBC1_9BURK</name>
<dbReference type="InterPro" id="IPR029063">
    <property type="entry name" value="SAM-dependent_MTases_sf"/>
</dbReference>
<evidence type="ECO:0000313" key="8">
    <source>
        <dbReference type="Proteomes" id="UP001365405"/>
    </source>
</evidence>
<dbReference type="InterPro" id="IPR002052">
    <property type="entry name" value="DNA_methylase_N6_adenine_CS"/>
</dbReference>
<protein>
    <recommendedName>
        <fullName evidence="1">site-specific DNA-methyltransferase (adenine-specific)</fullName>
        <ecNumber evidence="1">2.1.1.72</ecNumber>
    </recommendedName>
</protein>
<keyword evidence="3" id="KW-0808">Transferase</keyword>